<keyword evidence="2" id="KW-0472">Membrane</keyword>
<feature type="transmembrane region" description="Helical" evidence="2">
    <location>
        <begin position="143"/>
        <end position="169"/>
    </location>
</feature>
<gene>
    <name evidence="3" type="ORF">MCHLO_10458</name>
</gene>
<reference evidence="3" key="1">
    <citation type="submission" date="2014-09" db="EMBL/GenBank/DDBJ databases">
        <title>Genome sequence of the luminous mushroom Mycena chlorophos for searching fungal bioluminescence genes.</title>
        <authorList>
            <person name="Tanaka Y."/>
            <person name="Kasuga D."/>
            <person name="Oba Y."/>
            <person name="Hase S."/>
            <person name="Sato K."/>
            <person name="Oba Y."/>
            <person name="Sakakibara Y."/>
        </authorList>
    </citation>
    <scope>NUCLEOTIDE SEQUENCE</scope>
</reference>
<organism evidence="3 4">
    <name type="scientific">Mycena chlorophos</name>
    <name type="common">Agaric fungus</name>
    <name type="synonym">Agaricus chlorophos</name>
    <dbReference type="NCBI Taxonomy" id="658473"/>
    <lineage>
        <taxon>Eukaryota</taxon>
        <taxon>Fungi</taxon>
        <taxon>Dikarya</taxon>
        <taxon>Basidiomycota</taxon>
        <taxon>Agaricomycotina</taxon>
        <taxon>Agaricomycetes</taxon>
        <taxon>Agaricomycetidae</taxon>
        <taxon>Agaricales</taxon>
        <taxon>Marasmiineae</taxon>
        <taxon>Mycenaceae</taxon>
        <taxon>Mycena</taxon>
    </lineage>
</organism>
<evidence type="ECO:0000256" key="1">
    <source>
        <dbReference type="SAM" id="MobiDB-lite"/>
    </source>
</evidence>
<keyword evidence="2" id="KW-1133">Transmembrane helix</keyword>
<keyword evidence="2" id="KW-0812">Transmembrane</keyword>
<feature type="region of interest" description="Disordered" evidence="1">
    <location>
        <begin position="356"/>
        <end position="409"/>
    </location>
</feature>
<dbReference type="Gene3D" id="3.40.50.11350">
    <property type="match status" value="1"/>
</dbReference>
<protein>
    <submittedName>
        <fullName evidence="3">Uncharacterized protein</fullName>
    </submittedName>
</protein>
<sequence length="1043" mass="111546">MNHANPRGAHMRHAARAGGFPGGLGITFPGFGDPATTASPTASIPSIGLSLGLSIPLDTSSALPSSTSAAVSSSSVLPSSSTTSALSSTTTPSATKSSVSITKTVSGTALGDLTKVVTQTNIATAQDAAASSSSTAPASTSALVAPVLGGVGGGILGLALLIFLITFFLRRRRKDDEAINFDPGSFRRSAMLLSDPPTHQDVVARGYNGGSSPQMVETAPAYMTRQRSYDMSPGFTPNSGNPLVFEAPFSPISPGMTASPVALYDHTTMAGAAPPILTRNTSSSSSHSSHHAPAAQYAQYPSVPAASGRQLAPEYVDMERTSVTPYQAAQYAEISARLQTEVPKGLDTPQVEKFVNTMPTTPTKDSDLPPVPQDPFSDEHQHEGEEDEETLPAVQDLSFPAPPSPAATSVSRYRVESLPPSLPEIIVESRVSVAAFSDSDTPTASGFPSGQTLVIKGAESPMGSSFPVTPSPLASSFTVTPPASQTSFPAAPERAATKTTRPETVYDPEDAYGGIAQTPGDILAGQQEAGASPGLFMPLHHSSLDEYRTGNTIASRRLSSASKAPSHLPFAGRRLVSAIAFAAVGCAVGFGIAWNGGVRSASATAQCVAHFEAPRPLFDVEAAPAVITLTTTVHAAQPTWALEEDTQHNERRPVLQGPPTAAFRDNLLPDMKYVTTWPGSGWTNDVLLYINLLYLALITERVAIIPPFTPTHVGGGLAPTISFHEIFDVPRLEDALNTRIITWHDVKDPASEVIDELGCWSVWKGVQTFNHEPHFTSATTRLKLDVSYTTAPSWIKLEPNNDGDPHASFWALASLTFPQTRAENLREPTLSPINQVALQPDESLVCFDYLYYIGASGTYEWEADYSPAWRFVGKHLHFTDTIVKLAEQYVRDAVAIAPYEPTPPYIAIHVRHGDFAGWCEVPLKDCFAPLSAIARRVEELQDELWEKKRLVVDRVVVTSDERDPGWWDEVNELGWVSPDHSQTAERYGAWYPLLIDAAIQAGAIGFVGTDRSTVSTIARKRVEAWNDGLVRTVKWGYAGADEH</sequence>
<accession>A0ABQ0LSI6</accession>
<evidence type="ECO:0000313" key="3">
    <source>
        <dbReference type="EMBL" id="GAT53512.1"/>
    </source>
</evidence>
<evidence type="ECO:0000256" key="2">
    <source>
        <dbReference type="SAM" id="Phobius"/>
    </source>
</evidence>
<name>A0ABQ0LSI6_MYCCL</name>
<feature type="compositionally biased region" description="Low complexity" evidence="1">
    <location>
        <begin position="282"/>
        <end position="296"/>
    </location>
</feature>
<dbReference type="CDD" id="cd11296">
    <property type="entry name" value="O-FucT_like"/>
    <property type="match status" value="1"/>
</dbReference>
<feature type="region of interest" description="Disordered" evidence="1">
    <location>
        <begin position="276"/>
        <end position="296"/>
    </location>
</feature>
<evidence type="ECO:0000313" key="4">
    <source>
        <dbReference type="Proteomes" id="UP000815677"/>
    </source>
</evidence>
<feature type="region of interest" description="Disordered" evidence="1">
    <location>
        <begin position="71"/>
        <end position="98"/>
    </location>
</feature>
<dbReference type="EMBL" id="DF848354">
    <property type="protein sequence ID" value="GAT53512.1"/>
    <property type="molecule type" value="Genomic_DNA"/>
</dbReference>
<feature type="region of interest" description="Disordered" evidence="1">
    <location>
        <begin position="477"/>
        <end position="508"/>
    </location>
</feature>
<feature type="compositionally biased region" description="Polar residues" evidence="1">
    <location>
        <begin position="477"/>
        <end position="488"/>
    </location>
</feature>
<keyword evidence="4" id="KW-1185">Reference proteome</keyword>
<dbReference type="Proteomes" id="UP000815677">
    <property type="component" value="Unassembled WGS sequence"/>
</dbReference>
<proteinExistence type="predicted"/>